<dbReference type="PANTHER" id="PTHR34494:SF1">
    <property type="entry name" value="PROTEIN CBG25024"/>
    <property type="match status" value="1"/>
</dbReference>
<feature type="compositionally biased region" description="Low complexity" evidence="1">
    <location>
        <begin position="333"/>
        <end position="348"/>
    </location>
</feature>
<proteinExistence type="predicted"/>
<feature type="region of interest" description="Disordered" evidence="1">
    <location>
        <begin position="212"/>
        <end position="361"/>
    </location>
</feature>
<name>A0A8J9VQK9_9NEOP</name>
<gene>
    <name evidence="2" type="ORF">BINO364_LOCUS16476</name>
</gene>
<evidence type="ECO:0000256" key="1">
    <source>
        <dbReference type="SAM" id="MobiDB-lite"/>
    </source>
</evidence>
<dbReference type="EMBL" id="OV170229">
    <property type="protein sequence ID" value="CAH0731675.1"/>
    <property type="molecule type" value="Genomic_DNA"/>
</dbReference>
<feature type="non-terminal residue" evidence="2">
    <location>
        <position position="653"/>
    </location>
</feature>
<protein>
    <submittedName>
        <fullName evidence="2">Uncharacterized protein</fullName>
    </submittedName>
</protein>
<dbReference type="PANTHER" id="PTHR34494">
    <property type="entry name" value="PROTEIN CBG25024"/>
    <property type="match status" value="1"/>
</dbReference>
<keyword evidence="3" id="KW-1185">Reference proteome</keyword>
<feature type="region of interest" description="Disordered" evidence="1">
    <location>
        <begin position="162"/>
        <end position="182"/>
    </location>
</feature>
<sequence length="653" mass="76808">MDFCSNLADSIPGVGHVKAIIHYATGDTEGGNKAMYQATRTAVVLGAGATAGPGGAALAAMYGGAITDGVASVAMRKPQGLLKGCTNIVKDLNEGKNPTGAIGSTGLQVVLDGVSGIGMSVVPSAASLVSKKAVAKGAENIAMTAFKTTHVFARADVITQEEAREKRDREETERRDRERREREERKRCEREERERREREERERREREEERREREERERREREERERREREERERREREEGERHAREERERLAREERQQQERRAREQQEQRAREQQEQRAREQQEQRAREQQEHRAREQQEQRAREQQEQRAREQQEQRAREQLQQRVREQVKQCSTPNSNSGSSQPPQENEDNNDHSKKNKPDYFAIFKNLLEEILNVIFGVERPYTRNRISQIFQKLSKAQKNYLAKIIERLYKSGNLVEVLILVIRIFSEHFPEDISFTNFLSLIEFVAVYIQEEIDYRTEVFRMGEEISRENDSSIPKEETENLKAAIVSSIMNLADIVSRIVDVFVRLRFDIESELMPFEISEILLITRDLSSNFRDVFSAIYHYFKHRCVPKHVLSIREYYDWIRRVLEELGRHQDYRNLLQDRRTEVVRANVRFEMYVPIFDRRIRIVVKIHRESESLKIVLASCYILDNKNDGDGEGMVWIYIRRL</sequence>
<accession>A0A8J9VQK9</accession>
<dbReference type="Proteomes" id="UP000838878">
    <property type="component" value="Chromosome 9"/>
</dbReference>
<dbReference type="OrthoDB" id="6162903at2759"/>
<feature type="compositionally biased region" description="Basic and acidic residues" evidence="1">
    <location>
        <begin position="212"/>
        <end position="331"/>
    </location>
</feature>
<evidence type="ECO:0000313" key="2">
    <source>
        <dbReference type="EMBL" id="CAH0731675.1"/>
    </source>
</evidence>
<reference evidence="2" key="1">
    <citation type="submission" date="2021-12" db="EMBL/GenBank/DDBJ databases">
        <authorList>
            <person name="Martin H S."/>
        </authorList>
    </citation>
    <scope>NUCLEOTIDE SEQUENCE</scope>
</reference>
<organism evidence="2 3">
    <name type="scientific">Brenthis ino</name>
    <name type="common">lesser marbled fritillary</name>
    <dbReference type="NCBI Taxonomy" id="405034"/>
    <lineage>
        <taxon>Eukaryota</taxon>
        <taxon>Metazoa</taxon>
        <taxon>Ecdysozoa</taxon>
        <taxon>Arthropoda</taxon>
        <taxon>Hexapoda</taxon>
        <taxon>Insecta</taxon>
        <taxon>Pterygota</taxon>
        <taxon>Neoptera</taxon>
        <taxon>Endopterygota</taxon>
        <taxon>Lepidoptera</taxon>
        <taxon>Glossata</taxon>
        <taxon>Ditrysia</taxon>
        <taxon>Papilionoidea</taxon>
        <taxon>Nymphalidae</taxon>
        <taxon>Heliconiinae</taxon>
        <taxon>Argynnini</taxon>
        <taxon>Brenthis</taxon>
    </lineage>
</organism>
<dbReference type="AlphaFoldDB" id="A0A8J9VQK9"/>
<evidence type="ECO:0000313" key="3">
    <source>
        <dbReference type="Proteomes" id="UP000838878"/>
    </source>
</evidence>